<evidence type="ECO:0000256" key="4">
    <source>
        <dbReference type="ARBA" id="ARBA00022694"/>
    </source>
</evidence>
<keyword evidence="2" id="KW-0820">tRNA-binding</keyword>
<dbReference type="Pfam" id="PF20259">
    <property type="entry name" value="tRNA_Me_trans_M"/>
    <property type="match status" value="1"/>
</dbReference>
<proteinExistence type="predicted"/>
<keyword evidence="8" id="KW-1015">Disulfide bond</keyword>
<dbReference type="Pfam" id="PF20258">
    <property type="entry name" value="tRNA_Me_trans_C"/>
    <property type="match status" value="1"/>
</dbReference>
<dbReference type="EC" id="2.8.1.13" evidence="1"/>
<evidence type="ECO:0000256" key="8">
    <source>
        <dbReference type="ARBA" id="ARBA00023157"/>
    </source>
</evidence>
<dbReference type="GO" id="GO:0103016">
    <property type="term" value="F:tRNA-uridine 2-sulfurtransferase activity"/>
    <property type="evidence" value="ECO:0007669"/>
    <property type="project" value="UniProtKB-EC"/>
</dbReference>
<dbReference type="CDD" id="cd01998">
    <property type="entry name" value="MnmA_TRMU-like"/>
    <property type="match status" value="1"/>
</dbReference>
<evidence type="ECO:0000256" key="7">
    <source>
        <dbReference type="ARBA" id="ARBA00022884"/>
    </source>
</evidence>
<evidence type="ECO:0000313" key="12">
    <source>
        <dbReference type="EMBL" id="AEE12507.1"/>
    </source>
</evidence>
<dbReference type="STRING" id="879243.Poras_0554"/>
<dbReference type="GO" id="GO:0000049">
    <property type="term" value="F:tRNA binding"/>
    <property type="evidence" value="ECO:0007669"/>
    <property type="project" value="UniProtKB-KW"/>
</dbReference>
<dbReference type="InterPro" id="IPR014729">
    <property type="entry name" value="Rossmann-like_a/b/a_fold"/>
</dbReference>
<dbReference type="SUPFAM" id="SSF52402">
    <property type="entry name" value="Adenine nucleotide alpha hydrolases-like"/>
    <property type="match status" value="1"/>
</dbReference>
<feature type="domain" description="tRNA-specific 2-thiouridylase MnmA-like central" evidence="11">
    <location>
        <begin position="218"/>
        <end position="280"/>
    </location>
</feature>
<dbReference type="GO" id="GO:0008033">
    <property type="term" value="P:tRNA processing"/>
    <property type="evidence" value="ECO:0007669"/>
    <property type="project" value="UniProtKB-KW"/>
</dbReference>
<keyword evidence="5" id="KW-0547">Nucleotide-binding</keyword>
<dbReference type="AlphaFoldDB" id="F4KNU9"/>
<organism evidence="12 13">
    <name type="scientific">Porphyromonas asaccharolytica (strain ATCC 25260 / DSM 20707 / BCRC 10618 / CCUG 7834 / JCM 6326 / LMG 13178 / VPI 4198 / B440)</name>
    <name type="common">Bacteroides asaccharolyticus</name>
    <dbReference type="NCBI Taxonomy" id="879243"/>
    <lineage>
        <taxon>Bacteria</taxon>
        <taxon>Pseudomonadati</taxon>
        <taxon>Bacteroidota</taxon>
        <taxon>Bacteroidia</taxon>
        <taxon>Bacteroidales</taxon>
        <taxon>Porphyromonadaceae</taxon>
        <taxon>Porphyromonas</taxon>
    </lineage>
</organism>
<protein>
    <recommendedName>
        <fullName evidence="1">tRNA-uridine 2-sulfurtransferase</fullName>
        <ecNumber evidence="1">2.8.1.13</ecNumber>
    </recommendedName>
</protein>
<dbReference type="KEGG" id="pah:Poras_0554"/>
<dbReference type="NCBIfam" id="TIGR00420">
    <property type="entry name" value="trmU"/>
    <property type="match status" value="1"/>
</dbReference>
<keyword evidence="13" id="KW-1185">Reference proteome</keyword>
<keyword evidence="7" id="KW-0694">RNA-binding</keyword>
<dbReference type="EMBL" id="CP002689">
    <property type="protein sequence ID" value="AEE12507.1"/>
    <property type="molecule type" value="Genomic_DNA"/>
</dbReference>
<evidence type="ECO:0000256" key="2">
    <source>
        <dbReference type="ARBA" id="ARBA00022555"/>
    </source>
</evidence>
<dbReference type="eggNOG" id="COG0482">
    <property type="taxonomic scope" value="Bacteria"/>
</dbReference>
<dbReference type="PANTHER" id="PTHR43052">
    <property type="match status" value="1"/>
</dbReference>
<evidence type="ECO:0000256" key="1">
    <source>
        <dbReference type="ARBA" id="ARBA00011949"/>
    </source>
</evidence>
<reference evidence="13" key="1">
    <citation type="submission" date="2011-04" db="EMBL/GenBank/DDBJ databases">
        <title>The complete genome of Porphyromonas asaccharolytica DSM 20707.</title>
        <authorList>
            <person name="Lucas S."/>
            <person name="Han J."/>
            <person name="Lapidus A."/>
            <person name="Bruce D."/>
            <person name="Goodwin L."/>
            <person name="Pitluck S."/>
            <person name="Peters L."/>
            <person name="Kyrpides N."/>
            <person name="Mavromatis K."/>
            <person name="Ivanova N."/>
            <person name="Ovchinnikova G."/>
            <person name="Pagani I."/>
            <person name="Lu M."/>
            <person name="Detter J.C."/>
            <person name="Tapia R."/>
            <person name="Han C."/>
            <person name="Land M."/>
            <person name="Hauser L."/>
            <person name="Markowitz V."/>
            <person name="Cheng J.-F."/>
            <person name="Hugenholtz P."/>
            <person name="Woyke T."/>
            <person name="Wu D."/>
            <person name="Gronow S."/>
            <person name="Wellnitz S."/>
            <person name="Brambilla E."/>
            <person name="Klenk H.-P."/>
            <person name="Eisen J.A."/>
        </authorList>
    </citation>
    <scope>NUCLEOTIDE SEQUENCE [LARGE SCALE GENOMIC DNA]</scope>
    <source>
        <strain evidence="13">ATCC 25260 / DSM 20707 / VPI 4198</strain>
    </source>
</reference>
<accession>F4KNU9</accession>
<evidence type="ECO:0000313" key="13">
    <source>
        <dbReference type="Proteomes" id="UP000006545"/>
    </source>
</evidence>
<dbReference type="Proteomes" id="UP000006545">
    <property type="component" value="Chromosome"/>
</dbReference>
<dbReference type="InterPro" id="IPR051305">
    <property type="entry name" value="tRNA_2-thiouridylase_MnmA"/>
</dbReference>
<dbReference type="Gene3D" id="2.30.30.280">
    <property type="entry name" value="Adenine nucleotide alpha hydrolases-like domains"/>
    <property type="match status" value="1"/>
</dbReference>
<sequence>MKCMETALYTALPRDSRIALLASGGVDSSVAMHLLVEAGFRPDLYYIRIGMQDEDGGYLDCPAEEDIELVTLLARRYDLHLEVIDLHKLYWDRVVAYTMDAVRRGLTPNPDVMCNKLIKFGAFEERSGSSYDYIATGHYATIRKTAEGLTFLGTSPDPVKDQTDFLAQIGFRQMERLLFPIGHLPKEEVRRIALEAHLVNAQRKDSQGICFLGQINYNDFIERYLGTQTGDIIDHETGEKIGEHRGYWFHTIGQRKGLGLSGGPWYVVAKDVEHNVLYASRGYDPKTQYGTIIETEEMHWLTVDPWLWTETPSDSPLEVTFKIRHTPDFTAGRLERLPSGGYQLVSSEPIQGIAAGQFATIYDPQHQLCWGSAPIRSGR</sequence>
<dbReference type="InterPro" id="IPR046885">
    <property type="entry name" value="MnmA-like_C"/>
</dbReference>
<dbReference type="InterPro" id="IPR004506">
    <property type="entry name" value="MnmA-like"/>
</dbReference>
<dbReference type="InterPro" id="IPR023382">
    <property type="entry name" value="MnmA-like_central_sf"/>
</dbReference>
<keyword evidence="3" id="KW-0808">Transferase</keyword>
<dbReference type="Pfam" id="PF03054">
    <property type="entry name" value="tRNA_Me_trans"/>
    <property type="match status" value="1"/>
</dbReference>
<name>F4KNU9_PORAD</name>
<evidence type="ECO:0000259" key="10">
    <source>
        <dbReference type="Pfam" id="PF20258"/>
    </source>
</evidence>
<dbReference type="Gene3D" id="3.40.50.620">
    <property type="entry name" value="HUPs"/>
    <property type="match status" value="1"/>
</dbReference>
<evidence type="ECO:0000256" key="5">
    <source>
        <dbReference type="ARBA" id="ARBA00022741"/>
    </source>
</evidence>
<comment type="catalytic activity">
    <reaction evidence="9">
        <text>S-sulfanyl-L-cysteinyl-[protein] + uridine(34) in tRNA + AH2 + ATP = 2-thiouridine(34) in tRNA + L-cysteinyl-[protein] + A + AMP + diphosphate + H(+)</text>
        <dbReference type="Rhea" id="RHEA:47032"/>
        <dbReference type="Rhea" id="RHEA-COMP:10131"/>
        <dbReference type="Rhea" id="RHEA-COMP:11726"/>
        <dbReference type="Rhea" id="RHEA-COMP:11727"/>
        <dbReference type="Rhea" id="RHEA-COMP:11728"/>
        <dbReference type="ChEBI" id="CHEBI:13193"/>
        <dbReference type="ChEBI" id="CHEBI:15378"/>
        <dbReference type="ChEBI" id="CHEBI:17499"/>
        <dbReference type="ChEBI" id="CHEBI:29950"/>
        <dbReference type="ChEBI" id="CHEBI:30616"/>
        <dbReference type="ChEBI" id="CHEBI:33019"/>
        <dbReference type="ChEBI" id="CHEBI:61963"/>
        <dbReference type="ChEBI" id="CHEBI:65315"/>
        <dbReference type="ChEBI" id="CHEBI:87170"/>
        <dbReference type="ChEBI" id="CHEBI:456215"/>
        <dbReference type="EC" id="2.8.1.13"/>
    </reaction>
</comment>
<gene>
    <name evidence="12" type="ordered locus">Poras_0554</name>
</gene>
<dbReference type="Gene3D" id="2.40.30.10">
    <property type="entry name" value="Translation factors"/>
    <property type="match status" value="1"/>
</dbReference>
<evidence type="ECO:0000256" key="6">
    <source>
        <dbReference type="ARBA" id="ARBA00022840"/>
    </source>
</evidence>
<dbReference type="NCBIfam" id="NF001138">
    <property type="entry name" value="PRK00143.1"/>
    <property type="match status" value="1"/>
</dbReference>
<dbReference type="HOGENOM" id="CLU_035188_1_0_10"/>
<evidence type="ECO:0000256" key="9">
    <source>
        <dbReference type="ARBA" id="ARBA00051542"/>
    </source>
</evidence>
<dbReference type="InterPro" id="IPR046884">
    <property type="entry name" value="MnmA-like_central"/>
</dbReference>
<dbReference type="FunFam" id="2.30.30.280:FF:000001">
    <property type="entry name" value="tRNA-specific 2-thiouridylase MnmA"/>
    <property type="match status" value="1"/>
</dbReference>
<feature type="domain" description="tRNA-specific 2-thiouridylase MnmA-like C-terminal" evidence="10">
    <location>
        <begin position="301"/>
        <end position="375"/>
    </location>
</feature>
<evidence type="ECO:0000259" key="11">
    <source>
        <dbReference type="Pfam" id="PF20259"/>
    </source>
</evidence>
<evidence type="ECO:0000256" key="3">
    <source>
        <dbReference type="ARBA" id="ARBA00022679"/>
    </source>
</evidence>
<dbReference type="PANTHER" id="PTHR43052:SF1">
    <property type="entry name" value="TRNA-5-TAURINOMETHYLURIDINE 2-SULFURTRANSFERASE"/>
    <property type="match status" value="1"/>
</dbReference>
<keyword evidence="6" id="KW-0067">ATP-binding</keyword>
<dbReference type="GO" id="GO:0005524">
    <property type="term" value="F:ATP binding"/>
    <property type="evidence" value="ECO:0007669"/>
    <property type="project" value="UniProtKB-KW"/>
</dbReference>
<keyword evidence="4" id="KW-0819">tRNA processing</keyword>